<evidence type="ECO:0000313" key="13">
    <source>
        <dbReference type="Proteomes" id="UP000316649"/>
    </source>
</evidence>
<dbReference type="PANTHER" id="PTHR45766">
    <property type="entry name" value="DNA ANNEALING HELICASE AND ENDONUCLEASE ZRANB3 FAMILY MEMBER"/>
    <property type="match status" value="1"/>
</dbReference>
<keyword evidence="5 9" id="KW-0805">Transcription regulation</keyword>
<dbReference type="EC" id="3.6.4.-" evidence="9"/>
<dbReference type="InterPro" id="IPR040766">
    <property type="entry name" value="Tudor_2_RapA"/>
</dbReference>
<keyword evidence="3 9" id="KW-0347">Helicase</keyword>
<evidence type="ECO:0000256" key="2">
    <source>
        <dbReference type="ARBA" id="ARBA00022801"/>
    </source>
</evidence>
<comment type="caution">
    <text evidence="12">The sequence shown here is derived from an EMBL/GenBank/DDBJ whole genome shotgun (WGS) entry which is preliminary data.</text>
</comment>
<dbReference type="Pfam" id="PF18337">
    <property type="entry name" value="Tudor_RapA"/>
    <property type="match status" value="1"/>
</dbReference>
<dbReference type="Pfam" id="PF18339">
    <property type="entry name" value="Tudor_1_RapA"/>
    <property type="match status" value="1"/>
</dbReference>
<evidence type="ECO:0000256" key="8">
    <source>
        <dbReference type="ARBA" id="ARBA00023163"/>
    </source>
</evidence>
<dbReference type="PROSITE" id="PS51192">
    <property type="entry name" value="HELICASE_ATP_BIND_1"/>
    <property type="match status" value="1"/>
</dbReference>
<evidence type="ECO:0000259" key="11">
    <source>
        <dbReference type="PROSITE" id="PS51194"/>
    </source>
</evidence>
<dbReference type="Pfam" id="PF12137">
    <property type="entry name" value="RapA_C"/>
    <property type="match status" value="1"/>
</dbReference>
<evidence type="ECO:0000256" key="1">
    <source>
        <dbReference type="ARBA" id="ARBA00022741"/>
    </source>
</evidence>
<dbReference type="CDD" id="cd18011">
    <property type="entry name" value="DEXDc_RapA"/>
    <property type="match status" value="1"/>
</dbReference>
<gene>
    <name evidence="9 12" type="primary">rapA</name>
    <name evidence="12" type="ORF">FHP88_12700</name>
</gene>
<keyword evidence="2 9" id="KW-0378">Hydrolase</keyword>
<dbReference type="InterPro" id="IPR049730">
    <property type="entry name" value="SNF2/RAD54-like_C"/>
</dbReference>
<keyword evidence="13" id="KW-1185">Reference proteome</keyword>
<dbReference type="PANTHER" id="PTHR45766:SF6">
    <property type="entry name" value="SWI_SNF-RELATED MATRIX-ASSOCIATED ACTIN-DEPENDENT REGULATOR OF CHROMATIN SUBFAMILY A-LIKE PROTEIN 1"/>
    <property type="match status" value="1"/>
</dbReference>
<dbReference type="SUPFAM" id="SSF52540">
    <property type="entry name" value="P-loop containing nucleoside triphosphate hydrolases"/>
    <property type="match status" value="2"/>
</dbReference>
<dbReference type="InterPro" id="IPR001650">
    <property type="entry name" value="Helicase_C-like"/>
</dbReference>
<evidence type="ECO:0000256" key="6">
    <source>
        <dbReference type="ARBA" id="ARBA00023125"/>
    </source>
</evidence>
<dbReference type="GO" id="GO:0004386">
    <property type="term" value="F:helicase activity"/>
    <property type="evidence" value="ECO:0007669"/>
    <property type="project" value="UniProtKB-UniRule"/>
</dbReference>
<dbReference type="PROSITE" id="PS51194">
    <property type="entry name" value="HELICASE_CTER"/>
    <property type="match status" value="1"/>
</dbReference>
<comment type="similarity">
    <text evidence="9">Belongs to the SNF2/RAD54 helicase family. RapA subfamily.</text>
</comment>
<dbReference type="HAMAP" id="MF_01821">
    <property type="entry name" value="Helicase_RapA"/>
    <property type="match status" value="1"/>
</dbReference>
<keyword evidence="4 9" id="KW-0067">ATP-binding</keyword>
<feature type="domain" description="Helicase ATP-binding" evidence="10">
    <location>
        <begin position="165"/>
        <end position="337"/>
    </location>
</feature>
<reference evidence="12 13" key="1">
    <citation type="submission" date="2019-07" db="EMBL/GenBank/DDBJ databases">
        <title>The pathways for chlorine oxyanion respiration interact through the shared metabolite chlorate.</title>
        <authorList>
            <person name="Barnum T.P."/>
            <person name="Cheng Y."/>
            <person name="Hill K.A."/>
            <person name="Lucas L.N."/>
            <person name="Carlson H.K."/>
            <person name="Coates J.D."/>
        </authorList>
    </citation>
    <scope>NUCLEOTIDE SEQUENCE [LARGE SCALE GENOMIC DNA]</scope>
    <source>
        <strain evidence="12 13">BK-1</strain>
    </source>
</reference>
<dbReference type="InterPro" id="IPR000330">
    <property type="entry name" value="SNF2_N"/>
</dbReference>
<dbReference type="EMBL" id="VMNH01000016">
    <property type="protein sequence ID" value="TVO72448.1"/>
    <property type="molecule type" value="Genomic_DNA"/>
</dbReference>
<dbReference type="Gene3D" id="2.30.30.930">
    <property type="match status" value="1"/>
</dbReference>
<dbReference type="CDD" id="cd18793">
    <property type="entry name" value="SF2_C_SNF"/>
    <property type="match status" value="1"/>
</dbReference>
<dbReference type="InterPro" id="IPR038718">
    <property type="entry name" value="SNF2-like_sf"/>
</dbReference>
<dbReference type="Gene3D" id="6.10.140.2230">
    <property type="match status" value="1"/>
</dbReference>
<comment type="function">
    <text evidence="9">Transcription regulator that activates transcription by stimulating RNA polymerase (RNAP) recycling in case of stress conditions such as supercoiled DNA or high salt concentrations. Probably acts by releasing the RNAP, when it is trapped or immobilized on tightly supercoiled DNA. Does not activate transcription on linear DNA. Probably not involved in DNA repair.</text>
</comment>
<feature type="short sequence motif" description="DEAH box" evidence="9">
    <location>
        <begin position="283"/>
        <end position="286"/>
    </location>
</feature>
<dbReference type="OrthoDB" id="9814088at2"/>
<evidence type="ECO:0000259" key="10">
    <source>
        <dbReference type="PROSITE" id="PS51192"/>
    </source>
</evidence>
<evidence type="ECO:0000256" key="3">
    <source>
        <dbReference type="ARBA" id="ARBA00022806"/>
    </source>
</evidence>
<name>A0A557S4W7_9GAMM</name>
<dbReference type="Gene3D" id="3.40.50.10810">
    <property type="entry name" value="Tandem AAA-ATPase domain"/>
    <property type="match status" value="1"/>
</dbReference>
<dbReference type="RefSeq" id="WP_144359452.1">
    <property type="nucleotide sequence ID" value="NZ_VMNH01000016.1"/>
</dbReference>
<dbReference type="InterPro" id="IPR022737">
    <property type="entry name" value="RapA_C"/>
</dbReference>
<sequence>MPDLQFAPGQCWISDTELELGLGIVTGMSGRTLTLQFSASDTIRTYATDNAPLTRVLFQAGDKIESRQGWKMTIQSVTESDALVTYHGLRDNTSPASLQEAALNPFMPFNRPQARLFAGLLDKNEWYELRRETLAHRQRLEKSDLIGLGGARTELLPHQLYIAHEAGRRLAPRVLLADEVGLGKTIEACLILHTQLLTGRAQRALIVVPNPLLHQWLVELLRRFNLSFSLFDEERCQAIESSGQSENPFQAEQLVLCGLNLLIDDEKRLAQAEAGEWDILIVDEAHHLEWHEENPSPAYLAVERLAKQTPGVLLLTATPEQLGREGHFARLRLLDPDRFHSLNQFQQEQAQYQPIANAAALLINDQPLSSTDQDLLLKTLGQELAAPLLAQLTNANNATDRQHAARTQLTNLLLDRHGTGRGMFRNTRDRVKGFTPRVLHRYPLPLPDIYRDLTGHATEQLQPELLLPEAKGSEWWRIDPRVDWLINLLKQYRQEKILLICAHATTAKDLEQALRMREGISAALFHEGMRIIERDRAAAWFADRDQGCPILICSEIGSEGRNFQFAHHLVLFDLPENPDLLEQRIGRLDRIGQKAQVELHTPYFEGTAQEVLLRWYHEGLNAFVHTCQSGQQILEQLKPALHQAFEDCYSDPASLNLLLTTTRQLHEQVTRALKQGRDHLLELNSCRKQEAGELVQQLTGNDTASSLADYMEQLFNTFGVESEPHSKDSLVIRPGQHMLTEHFPHLPDEGITATFDRLTALTHEEWQFLSWEHPMVLDAIDMVLESGHGNATAAGIRHGAIPPGSMALELLFILECPAPKLLQAGRFLPPTLLRILIDQHLNDRSDDIDFSTQRAALNSLPKTVVQKIVTPLRQRIQTMITLGEQLADEQARATLQEAIKHMHTRYAEEQSRLEALRKINPYVRQSDVDQLQNIEASLRRHLDSSRVRLDSVRLAIGI</sequence>
<dbReference type="Pfam" id="PF00271">
    <property type="entry name" value="Helicase_C"/>
    <property type="match status" value="1"/>
</dbReference>
<dbReference type="GO" id="GO:0006355">
    <property type="term" value="P:regulation of DNA-templated transcription"/>
    <property type="evidence" value="ECO:0007669"/>
    <property type="project" value="UniProtKB-UniRule"/>
</dbReference>
<dbReference type="InterPro" id="IPR014001">
    <property type="entry name" value="Helicase_ATP-bd"/>
</dbReference>
<dbReference type="GO" id="GO:0005524">
    <property type="term" value="F:ATP binding"/>
    <property type="evidence" value="ECO:0007669"/>
    <property type="project" value="UniProtKB-UniRule"/>
</dbReference>
<evidence type="ECO:0000313" key="12">
    <source>
        <dbReference type="EMBL" id="TVO72448.1"/>
    </source>
</evidence>
<dbReference type="NCBIfam" id="NF003426">
    <property type="entry name" value="PRK04914.1"/>
    <property type="match status" value="1"/>
</dbReference>
<keyword evidence="8 9" id="KW-0804">Transcription</keyword>
<dbReference type="Gene3D" id="2.30.30.140">
    <property type="match status" value="1"/>
</dbReference>
<feature type="domain" description="Helicase C-terminal" evidence="11">
    <location>
        <begin position="481"/>
        <end position="635"/>
    </location>
</feature>
<keyword evidence="7 9" id="KW-0010">Activator</keyword>
<dbReference type="GO" id="GO:0016817">
    <property type="term" value="F:hydrolase activity, acting on acid anhydrides"/>
    <property type="evidence" value="ECO:0007669"/>
    <property type="project" value="InterPro"/>
</dbReference>
<keyword evidence="1 9" id="KW-0547">Nucleotide-binding</keyword>
<protein>
    <recommendedName>
        <fullName evidence="9">RNA polymerase-associated protein RapA</fullName>
        <ecNumber evidence="9">3.6.4.-</ecNumber>
    </recommendedName>
    <alternativeName>
        <fullName evidence="9">ATP-dependent helicase HepA</fullName>
    </alternativeName>
</protein>
<dbReference type="InterPro" id="IPR057342">
    <property type="entry name" value="DEXDc_RapA"/>
</dbReference>
<dbReference type="Pfam" id="PF00176">
    <property type="entry name" value="SNF2-rel_dom"/>
    <property type="match status" value="1"/>
</dbReference>
<dbReference type="InterPro" id="IPR027417">
    <property type="entry name" value="P-loop_NTPase"/>
</dbReference>
<dbReference type="Gene3D" id="6.10.140.1500">
    <property type="match status" value="1"/>
</dbReference>
<dbReference type="Gene3D" id="3.30.360.80">
    <property type="match status" value="1"/>
</dbReference>
<organism evidence="12 13">
    <name type="scientific">Sedimenticola selenatireducens</name>
    <dbReference type="NCBI Taxonomy" id="191960"/>
    <lineage>
        <taxon>Bacteria</taxon>
        <taxon>Pseudomonadati</taxon>
        <taxon>Pseudomonadota</taxon>
        <taxon>Gammaproteobacteria</taxon>
        <taxon>Chromatiales</taxon>
        <taxon>Sedimenticolaceae</taxon>
        <taxon>Sedimenticola</taxon>
    </lineage>
</organism>
<evidence type="ECO:0000256" key="4">
    <source>
        <dbReference type="ARBA" id="ARBA00022840"/>
    </source>
</evidence>
<dbReference type="SMART" id="SM00490">
    <property type="entry name" value="HELICc"/>
    <property type="match status" value="1"/>
</dbReference>
<dbReference type="GO" id="GO:0003677">
    <property type="term" value="F:DNA binding"/>
    <property type="evidence" value="ECO:0007669"/>
    <property type="project" value="UniProtKB-KW"/>
</dbReference>
<proteinExistence type="inferred from homology"/>
<evidence type="ECO:0000256" key="5">
    <source>
        <dbReference type="ARBA" id="ARBA00023015"/>
    </source>
</evidence>
<dbReference type="AlphaFoldDB" id="A0A557S4W7"/>
<dbReference type="InterPro" id="IPR040765">
    <property type="entry name" value="Tudor_1_RapA"/>
</dbReference>
<dbReference type="InterPro" id="IPR023949">
    <property type="entry name" value="Helicase_RapA"/>
</dbReference>
<comment type="subunit">
    <text evidence="9">Interacts with the RNAP. Has a higher affinity for the core RNAP than for the holoenzyme. Its ATPase activity is stimulated by binding to RNAP.</text>
</comment>
<dbReference type="Gene3D" id="3.40.50.300">
    <property type="entry name" value="P-loop containing nucleotide triphosphate hydrolases"/>
    <property type="match status" value="1"/>
</dbReference>
<accession>A0A557S4W7</accession>
<dbReference type="Proteomes" id="UP000316649">
    <property type="component" value="Unassembled WGS sequence"/>
</dbReference>
<evidence type="ECO:0000256" key="7">
    <source>
        <dbReference type="ARBA" id="ARBA00023159"/>
    </source>
</evidence>
<feature type="binding site" evidence="9">
    <location>
        <begin position="178"/>
        <end position="185"/>
    </location>
    <ligand>
        <name>ATP</name>
        <dbReference type="ChEBI" id="CHEBI:30616"/>
    </ligand>
</feature>
<evidence type="ECO:0000256" key="9">
    <source>
        <dbReference type="HAMAP-Rule" id="MF_01821"/>
    </source>
</evidence>
<dbReference type="SMART" id="SM00487">
    <property type="entry name" value="DEXDc"/>
    <property type="match status" value="1"/>
</dbReference>
<keyword evidence="6 9" id="KW-0238">DNA-binding</keyword>